<evidence type="ECO:0000313" key="2">
    <source>
        <dbReference type="Proteomes" id="UP000027138"/>
    </source>
</evidence>
<sequence length="133" mass="14816">MHHCEYSNFEAQKAYFPGLQTVRPDRKPFAKITESSQVWYLKHPKNCEDRRTRPGMFFGGTELRKSLWNEKLASGQDRVAAAAVHGGSGRPSARVFPINTAPIDSFTHSICVDGCSLLPYAPCGSFTAFLHLV</sequence>
<name>A0A067JCG2_JATCU</name>
<protein>
    <submittedName>
        <fullName evidence="1">Uncharacterized protein</fullName>
    </submittedName>
</protein>
<dbReference type="Proteomes" id="UP000027138">
    <property type="component" value="Unassembled WGS sequence"/>
</dbReference>
<reference evidence="1 2" key="1">
    <citation type="journal article" date="2014" name="PLoS ONE">
        <title>Global Analysis of Gene Expression Profiles in Physic Nut (Jatropha curcas L.) Seedlings Exposed to Salt Stress.</title>
        <authorList>
            <person name="Zhang L."/>
            <person name="Zhang C."/>
            <person name="Wu P."/>
            <person name="Chen Y."/>
            <person name="Li M."/>
            <person name="Jiang H."/>
            <person name="Wu G."/>
        </authorList>
    </citation>
    <scope>NUCLEOTIDE SEQUENCE [LARGE SCALE GENOMIC DNA]</scope>
    <source>
        <strain evidence="2">cv. GZQX0401</strain>
        <tissue evidence="1">Young leaves</tissue>
    </source>
</reference>
<dbReference type="AlphaFoldDB" id="A0A067JCG2"/>
<keyword evidence="2" id="KW-1185">Reference proteome</keyword>
<accession>A0A067JCG2</accession>
<proteinExistence type="predicted"/>
<organism evidence="1 2">
    <name type="scientific">Jatropha curcas</name>
    <name type="common">Barbados nut</name>
    <dbReference type="NCBI Taxonomy" id="180498"/>
    <lineage>
        <taxon>Eukaryota</taxon>
        <taxon>Viridiplantae</taxon>
        <taxon>Streptophyta</taxon>
        <taxon>Embryophyta</taxon>
        <taxon>Tracheophyta</taxon>
        <taxon>Spermatophyta</taxon>
        <taxon>Magnoliopsida</taxon>
        <taxon>eudicotyledons</taxon>
        <taxon>Gunneridae</taxon>
        <taxon>Pentapetalae</taxon>
        <taxon>rosids</taxon>
        <taxon>fabids</taxon>
        <taxon>Malpighiales</taxon>
        <taxon>Euphorbiaceae</taxon>
        <taxon>Crotonoideae</taxon>
        <taxon>Jatropheae</taxon>
        <taxon>Jatropha</taxon>
    </lineage>
</organism>
<gene>
    <name evidence="1" type="ORF">JCGZ_06024</name>
</gene>
<dbReference type="EMBL" id="KK916063">
    <property type="protein sequence ID" value="KDP20433.1"/>
    <property type="molecule type" value="Genomic_DNA"/>
</dbReference>
<evidence type="ECO:0000313" key="1">
    <source>
        <dbReference type="EMBL" id="KDP20433.1"/>
    </source>
</evidence>